<dbReference type="RefSeq" id="WP_330153724.1">
    <property type="nucleotide sequence ID" value="NZ_JAUZMZ010000139.1"/>
</dbReference>
<keyword evidence="2" id="KW-1185">Reference proteome</keyword>
<dbReference type="EMBL" id="JAUZMZ010000139">
    <property type="protein sequence ID" value="MEE2034351.1"/>
    <property type="molecule type" value="Genomic_DNA"/>
</dbReference>
<accession>A0ABU7JWF9</accession>
<reference evidence="1 2" key="1">
    <citation type="submission" date="2023-08" db="EMBL/GenBank/DDBJ databases">
        <authorList>
            <person name="Girao M."/>
            <person name="Carvalho M.F."/>
        </authorList>
    </citation>
    <scope>NUCLEOTIDE SEQUENCE [LARGE SCALE GENOMIC DNA]</scope>
    <source>
        <strain evidence="1 2">CC-R104</strain>
    </source>
</reference>
<gene>
    <name evidence="1" type="ORF">Q8814_19895</name>
</gene>
<sequence>MTSELAYRPEQQAEDPAPGLFGVVLDMAQAAKAGNVSGWLTAKYTAGHAEDLAYLTSKMLGVLIENNAIRRGIHPADAWKGLRERGIDEFG</sequence>
<name>A0ABU7JWF9_9NOCA</name>
<comment type="caution">
    <text evidence="1">The sequence shown here is derived from an EMBL/GenBank/DDBJ whole genome shotgun (WGS) entry which is preliminary data.</text>
</comment>
<evidence type="ECO:0000313" key="2">
    <source>
        <dbReference type="Proteomes" id="UP001331936"/>
    </source>
</evidence>
<organism evidence="1 2">
    <name type="scientific">Rhodococcus chondri</name>
    <dbReference type="NCBI Taxonomy" id="3065941"/>
    <lineage>
        <taxon>Bacteria</taxon>
        <taxon>Bacillati</taxon>
        <taxon>Actinomycetota</taxon>
        <taxon>Actinomycetes</taxon>
        <taxon>Mycobacteriales</taxon>
        <taxon>Nocardiaceae</taxon>
        <taxon>Rhodococcus</taxon>
    </lineage>
</organism>
<protein>
    <submittedName>
        <fullName evidence="1">Uncharacterized protein</fullName>
    </submittedName>
</protein>
<dbReference type="Proteomes" id="UP001331936">
    <property type="component" value="Unassembled WGS sequence"/>
</dbReference>
<proteinExistence type="predicted"/>
<evidence type="ECO:0000313" key="1">
    <source>
        <dbReference type="EMBL" id="MEE2034351.1"/>
    </source>
</evidence>